<evidence type="ECO:0000313" key="1">
    <source>
        <dbReference type="EMBL" id="CBK80380.1"/>
    </source>
</evidence>
<reference evidence="1 2" key="2">
    <citation type="submission" date="2010-03" db="EMBL/GenBank/DDBJ databases">
        <authorList>
            <person name="Pajon A."/>
        </authorList>
    </citation>
    <scope>NUCLEOTIDE SEQUENCE [LARGE SCALE GENOMIC DNA]</scope>
    <source>
        <strain evidence="1 2">GD/7</strain>
    </source>
</reference>
<gene>
    <name evidence="1" type="ORF">CC1_16170</name>
</gene>
<dbReference type="EMBL" id="FP929038">
    <property type="protein sequence ID" value="CBK80380.1"/>
    <property type="molecule type" value="Genomic_DNA"/>
</dbReference>
<dbReference type="HOGENOM" id="CLU_3420904_0_0_9"/>
<dbReference type="KEGG" id="cct:CC1_16170"/>
<dbReference type="Proteomes" id="UP000008798">
    <property type="component" value="Chromosome"/>
</dbReference>
<dbReference type="AlphaFoldDB" id="D4J7Q9"/>
<name>D4J7Q9_9FIRM</name>
<accession>D4J7Q9</accession>
<reference evidence="1 2" key="1">
    <citation type="submission" date="2010-03" db="EMBL/GenBank/DDBJ databases">
        <title>The genome sequence of Coprococcus catus GD/7.</title>
        <authorList>
            <consortium name="metaHIT consortium -- http://www.metahit.eu/"/>
            <person name="Pajon A."/>
            <person name="Turner K."/>
            <person name="Parkhill J."/>
            <person name="Duncan S."/>
            <person name="Flint H."/>
        </authorList>
    </citation>
    <scope>NUCLEOTIDE SEQUENCE [LARGE SCALE GENOMIC DNA]</scope>
    <source>
        <strain evidence="1 2">GD/7</strain>
    </source>
</reference>
<evidence type="ECO:0000313" key="2">
    <source>
        <dbReference type="Proteomes" id="UP000008798"/>
    </source>
</evidence>
<sequence>MDITDRKYVCKTDENFAPGRTGKS</sequence>
<organism evidence="1 2">
    <name type="scientific">Coprococcus catus GD/7</name>
    <dbReference type="NCBI Taxonomy" id="717962"/>
    <lineage>
        <taxon>Bacteria</taxon>
        <taxon>Bacillati</taxon>
        <taxon>Bacillota</taxon>
        <taxon>Clostridia</taxon>
        <taxon>Lachnospirales</taxon>
        <taxon>Lachnospiraceae</taxon>
        <taxon>Coprococcus</taxon>
    </lineage>
</organism>
<protein>
    <submittedName>
        <fullName evidence="1">Uncharacterized protein</fullName>
    </submittedName>
</protein>
<proteinExistence type="predicted"/>